<dbReference type="InterPro" id="IPR013094">
    <property type="entry name" value="AB_hydrolase_3"/>
</dbReference>
<dbReference type="Gene3D" id="3.40.50.1820">
    <property type="entry name" value="alpha/beta hydrolase"/>
    <property type="match status" value="1"/>
</dbReference>
<sequence>MSWQLRLLNTQMRLFAKPRLRRTLGPEEADRDFARTARWLFRAPPYLRHLKRPGGLHWISAGTCDPGRVILYLHGGAYISGHPRTHLGLLGRLSQLSGIEVCAPRYRLAQQARFPAAFDDAVAAFQRLETLGYHPRDIVLGGDSAGGGLMLALLAWCCARGTVPRAVFAFSPWTDLAGTGDSLKSNQSRDALLPVERMAELVEIYMQDADRCDPRASPLYADFPGAPPVLIQLSDTEVLRDDGLRMAERLRSFGANVTVEREADCPHVWQIFDGWLPEARVSLCHVARFIQVSFTDISR</sequence>
<dbReference type="OrthoDB" id="9806180at2"/>
<protein>
    <recommendedName>
        <fullName evidence="2">Alpha/beta hydrolase fold-3 domain-containing protein</fullName>
    </recommendedName>
</protein>
<comment type="caution">
    <text evidence="3">The sequence shown here is derived from an EMBL/GenBank/DDBJ whole genome shotgun (WGS) entry which is preliminary data.</text>
</comment>
<dbReference type="RefSeq" id="WP_099913207.1">
    <property type="nucleotide sequence ID" value="NZ_AWWI01000167.1"/>
</dbReference>
<name>A0A2G8R6Y5_9RHOB</name>
<dbReference type="AlphaFoldDB" id="A0A2G8R6Y5"/>
<dbReference type="SUPFAM" id="SSF53474">
    <property type="entry name" value="alpha/beta-Hydrolases"/>
    <property type="match status" value="1"/>
</dbReference>
<dbReference type="Pfam" id="PF07859">
    <property type="entry name" value="Abhydrolase_3"/>
    <property type="match status" value="1"/>
</dbReference>
<feature type="domain" description="Alpha/beta hydrolase fold-3" evidence="2">
    <location>
        <begin position="70"/>
        <end position="270"/>
    </location>
</feature>
<proteinExistence type="predicted"/>
<evidence type="ECO:0000256" key="1">
    <source>
        <dbReference type="ARBA" id="ARBA00022801"/>
    </source>
</evidence>
<dbReference type="GO" id="GO:0016787">
    <property type="term" value="F:hydrolase activity"/>
    <property type="evidence" value="ECO:0007669"/>
    <property type="project" value="UniProtKB-KW"/>
</dbReference>
<dbReference type="InterPro" id="IPR050300">
    <property type="entry name" value="GDXG_lipolytic_enzyme"/>
</dbReference>
<dbReference type="Proteomes" id="UP000231259">
    <property type="component" value="Unassembled WGS sequence"/>
</dbReference>
<evidence type="ECO:0000313" key="4">
    <source>
        <dbReference type="Proteomes" id="UP000231259"/>
    </source>
</evidence>
<dbReference type="InterPro" id="IPR029058">
    <property type="entry name" value="AB_hydrolase_fold"/>
</dbReference>
<keyword evidence="4" id="KW-1185">Reference proteome</keyword>
<reference evidence="3 4" key="1">
    <citation type="submission" date="2013-09" db="EMBL/GenBank/DDBJ databases">
        <title>Genome sequencing of Phaeobacter antarcticus sp. nov. SM1211.</title>
        <authorList>
            <person name="Zhang X.-Y."/>
            <person name="Liu C."/>
            <person name="Chen X.-L."/>
            <person name="Xie B.-B."/>
            <person name="Qin Q.-L."/>
            <person name="Rong J.-C."/>
            <person name="Zhang Y.-Z."/>
        </authorList>
    </citation>
    <scope>NUCLEOTIDE SEQUENCE [LARGE SCALE GENOMIC DNA]</scope>
    <source>
        <strain evidence="3 4">SM1211</strain>
    </source>
</reference>
<dbReference type="PANTHER" id="PTHR48081">
    <property type="entry name" value="AB HYDROLASE SUPERFAMILY PROTEIN C4A8.06C"/>
    <property type="match status" value="1"/>
</dbReference>
<accession>A0A2G8R6Y5</accession>
<gene>
    <name evidence="3" type="ORF">P775_24255</name>
</gene>
<dbReference type="PANTHER" id="PTHR48081:SF8">
    <property type="entry name" value="ALPHA_BETA HYDROLASE FOLD-3 DOMAIN-CONTAINING PROTEIN-RELATED"/>
    <property type="match status" value="1"/>
</dbReference>
<evidence type="ECO:0000313" key="3">
    <source>
        <dbReference type="EMBL" id="PIL17320.1"/>
    </source>
</evidence>
<organism evidence="3 4">
    <name type="scientific">Puniceibacterium antarcticum</name>
    <dbReference type="NCBI Taxonomy" id="1206336"/>
    <lineage>
        <taxon>Bacteria</taxon>
        <taxon>Pseudomonadati</taxon>
        <taxon>Pseudomonadota</taxon>
        <taxon>Alphaproteobacteria</taxon>
        <taxon>Rhodobacterales</taxon>
        <taxon>Paracoccaceae</taxon>
        <taxon>Puniceibacterium</taxon>
    </lineage>
</organism>
<evidence type="ECO:0000259" key="2">
    <source>
        <dbReference type="Pfam" id="PF07859"/>
    </source>
</evidence>
<keyword evidence="1" id="KW-0378">Hydrolase</keyword>
<dbReference type="EMBL" id="AWWI01000167">
    <property type="protein sequence ID" value="PIL17320.1"/>
    <property type="molecule type" value="Genomic_DNA"/>
</dbReference>